<comment type="caution">
    <text evidence="1">The sequence shown here is derived from an EMBL/GenBank/DDBJ whole genome shotgun (WGS) entry which is preliminary data.</text>
</comment>
<protein>
    <submittedName>
        <fullName evidence="1">Uncharacterized protein</fullName>
    </submittedName>
</protein>
<sequence>MAQLVTVRLDKSDHQRAFYASRVARLRHPSSRTEALTLNKSTLSMNSIHGPHAARNAVGAIASGGCSASN</sequence>
<dbReference type="AlphaFoldDB" id="A0A4C1SCD9"/>
<evidence type="ECO:0000313" key="2">
    <source>
        <dbReference type="Proteomes" id="UP000299102"/>
    </source>
</evidence>
<gene>
    <name evidence="1" type="ORF">EVAR_100140_1</name>
</gene>
<proteinExistence type="predicted"/>
<evidence type="ECO:0000313" key="1">
    <source>
        <dbReference type="EMBL" id="GBO98749.1"/>
    </source>
</evidence>
<name>A0A4C1SCD9_EUMVA</name>
<dbReference type="EMBL" id="BGZK01003208">
    <property type="protein sequence ID" value="GBO98749.1"/>
    <property type="molecule type" value="Genomic_DNA"/>
</dbReference>
<organism evidence="1 2">
    <name type="scientific">Eumeta variegata</name>
    <name type="common">Bagworm moth</name>
    <name type="synonym">Eumeta japonica</name>
    <dbReference type="NCBI Taxonomy" id="151549"/>
    <lineage>
        <taxon>Eukaryota</taxon>
        <taxon>Metazoa</taxon>
        <taxon>Ecdysozoa</taxon>
        <taxon>Arthropoda</taxon>
        <taxon>Hexapoda</taxon>
        <taxon>Insecta</taxon>
        <taxon>Pterygota</taxon>
        <taxon>Neoptera</taxon>
        <taxon>Endopterygota</taxon>
        <taxon>Lepidoptera</taxon>
        <taxon>Glossata</taxon>
        <taxon>Ditrysia</taxon>
        <taxon>Tineoidea</taxon>
        <taxon>Psychidae</taxon>
        <taxon>Oiketicinae</taxon>
        <taxon>Eumeta</taxon>
    </lineage>
</organism>
<dbReference type="Proteomes" id="UP000299102">
    <property type="component" value="Unassembled WGS sequence"/>
</dbReference>
<keyword evidence="2" id="KW-1185">Reference proteome</keyword>
<accession>A0A4C1SCD9</accession>
<reference evidence="1 2" key="1">
    <citation type="journal article" date="2019" name="Commun. Biol.">
        <title>The bagworm genome reveals a unique fibroin gene that provides high tensile strength.</title>
        <authorList>
            <person name="Kono N."/>
            <person name="Nakamura H."/>
            <person name="Ohtoshi R."/>
            <person name="Tomita M."/>
            <person name="Numata K."/>
            <person name="Arakawa K."/>
        </authorList>
    </citation>
    <scope>NUCLEOTIDE SEQUENCE [LARGE SCALE GENOMIC DNA]</scope>
</reference>